<dbReference type="Pfam" id="PF07715">
    <property type="entry name" value="Plug"/>
    <property type="match status" value="1"/>
</dbReference>
<feature type="chain" id="PRO_5018326605" evidence="14">
    <location>
        <begin position="28"/>
        <end position="785"/>
    </location>
</feature>
<sequence length="785" mass="85884">MSIQRHQNRSLIALAISVALYSSITMAAEDTSIEVIHVSGKTINDQGLSPKNTTVDGPFGDGIALKDIARSVTPITSEMIDQLNITDLSDIQKVSPNSYSASGFGASSLPTIRGQLGELYQDGVRRQAGNNGFGVPMSFNAVDQIDVVKGAPPVLLGTSQRNGGFVNIHSKVAPTDEQFTKLTLSGGSWDHYRAQIDVGTDIVANQSGVRLSAEHIDNGSYYDYSGFKSDSIFVAFRFLPDDVSTWDINVEYYDVEFTDNAGINRPTQALIDNGLYVTGQGVQPNGSTIAGANAIVSPTGLVEIDRSQVLTDPDNINDAQTLLLHSTYVRKLSNKATLKNITYYQHLEREEIAQNSFVEIIDGADTAQNRVELAYEWNDAQSTITAVDIRYNKVLGYSQFTTEADLPIDLTGPIENRRIPLTAEQQARLVELRPGVFVSPGAQYDTNADGSGDFSLSDTTDSTSWQTGLAIQHNSQWTDKFSTSVGYRADFYNVDARDAIAPQEQVAASDSISEMLESGQISLSYRITDDITTYASASYNESTSNSMAGGTTLGANNQISSQNFATENTLTEIGIKYSPTDSAWYIDGAVFDQKRSLRNRDGSNTGVRTKGFEAQAFYDADPFWLSAGYSYLDARYDDSASSQDTVQVADTFDNSRPDIIQGTGIGAPNFASFAPSDRRVQGLPEQTFTINGGMSITEKWKAGFSGLYTKSYPLDYLATVYIRDQYTLNINTRYDFSEQTSLRLDVNNITNQQNWRPVFEGGYFGSTLVFPELPVNATLTLQHSF</sequence>
<evidence type="ECO:0000256" key="1">
    <source>
        <dbReference type="ARBA" id="ARBA00004571"/>
    </source>
</evidence>
<protein>
    <submittedName>
        <fullName evidence="18">TonB-dependent receptor</fullName>
    </submittedName>
</protein>
<comment type="similarity">
    <text evidence="12 13">Belongs to the TonB-dependent receptor family.</text>
</comment>
<evidence type="ECO:0000256" key="11">
    <source>
        <dbReference type="ARBA" id="ARBA00023237"/>
    </source>
</evidence>
<evidence type="ECO:0000256" key="7">
    <source>
        <dbReference type="ARBA" id="ARBA00023004"/>
    </source>
</evidence>
<keyword evidence="10 12" id="KW-0472">Membrane</keyword>
<feature type="domain" description="TonB-dependent receptor-like beta-barrel" evidence="15">
    <location>
        <begin position="270"/>
        <end position="749"/>
    </location>
</feature>
<keyword evidence="2 12" id="KW-0813">Transport</keyword>
<dbReference type="AlphaFoldDB" id="A0A3N4EH77"/>
<dbReference type="OrthoDB" id="127311at2"/>
<dbReference type="PROSITE" id="PS52016">
    <property type="entry name" value="TONB_DEPENDENT_REC_3"/>
    <property type="match status" value="1"/>
</dbReference>
<feature type="domain" description="TonB-dependent receptor plug" evidence="16">
    <location>
        <begin position="65"/>
        <end position="163"/>
    </location>
</feature>
<keyword evidence="7" id="KW-0408">Iron</keyword>
<dbReference type="EMBL" id="CP034073">
    <property type="protein sequence ID" value="AZG37449.1"/>
    <property type="molecule type" value="Genomic_DNA"/>
</dbReference>
<evidence type="ECO:0000256" key="5">
    <source>
        <dbReference type="ARBA" id="ARBA00022692"/>
    </source>
</evidence>
<evidence type="ECO:0000259" key="16">
    <source>
        <dbReference type="Pfam" id="PF07715"/>
    </source>
</evidence>
<dbReference type="GO" id="GO:0009279">
    <property type="term" value="C:cell outer membrane"/>
    <property type="evidence" value="ECO:0007669"/>
    <property type="project" value="UniProtKB-SubCell"/>
</dbReference>
<keyword evidence="19" id="KW-1185">Reference proteome</keyword>
<evidence type="ECO:0000256" key="13">
    <source>
        <dbReference type="RuleBase" id="RU003357"/>
    </source>
</evidence>
<evidence type="ECO:0000259" key="15">
    <source>
        <dbReference type="Pfam" id="PF00593"/>
    </source>
</evidence>
<evidence type="ECO:0000313" key="17">
    <source>
        <dbReference type="EMBL" id="AZG37449.1"/>
    </source>
</evidence>
<evidence type="ECO:0000256" key="3">
    <source>
        <dbReference type="ARBA" id="ARBA00022452"/>
    </source>
</evidence>
<keyword evidence="11 12" id="KW-0998">Cell outer membrane</keyword>
<evidence type="ECO:0000313" key="18">
    <source>
        <dbReference type="EMBL" id="RPA33580.1"/>
    </source>
</evidence>
<reference evidence="17 19" key="1">
    <citation type="submission" date="2018-11" db="EMBL/GenBank/DDBJ databases">
        <title>Shewanella sp. M2.</title>
        <authorList>
            <person name="Hwang Y.J."/>
            <person name="Hwang C.Y."/>
        </authorList>
    </citation>
    <scope>NUCLEOTIDE SEQUENCE [LARGE SCALE GENOMIC DNA]</scope>
    <source>
        <strain evidence="17 19">M2</strain>
    </source>
</reference>
<keyword evidence="8" id="KW-0406">Ion transport</keyword>
<keyword evidence="3 12" id="KW-1134">Transmembrane beta strand</keyword>
<dbReference type="Pfam" id="PF00593">
    <property type="entry name" value="TonB_dep_Rec_b-barrel"/>
    <property type="match status" value="1"/>
</dbReference>
<reference evidence="20" key="2">
    <citation type="submission" date="2018-11" db="EMBL/GenBank/DDBJ databases">
        <title>Shewanella sp. R106.</title>
        <authorList>
            <person name="Hwang Y.J."/>
            <person name="Hwang C.Y."/>
        </authorList>
    </citation>
    <scope>NUCLEOTIDE SEQUENCE [LARGE SCALE GENOMIC DNA]</scope>
    <source>
        <strain evidence="20">R106</strain>
    </source>
</reference>
<dbReference type="InterPro" id="IPR036942">
    <property type="entry name" value="Beta-barrel_TonB_sf"/>
</dbReference>
<dbReference type="KEGG" id="spsr:EGC80_10155"/>
<comment type="subcellular location">
    <subcellularLocation>
        <location evidence="1 12">Cell outer membrane</location>
        <topology evidence="1 12">Multi-pass membrane protein</topology>
    </subcellularLocation>
</comment>
<evidence type="ECO:0000256" key="12">
    <source>
        <dbReference type="PROSITE-ProRule" id="PRU01360"/>
    </source>
</evidence>
<dbReference type="Proteomes" id="UP000273778">
    <property type="component" value="Chromosome"/>
</dbReference>
<evidence type="ECO:0000256" key="2">
    <source>
        <dbReference type="ARBA" id="ARBA00022448"/>
    </source>
</evidence>
<reference evidence="18" key="3">
    <citation type="submission" date="2018-11" db="EMBL/GenBank/DDBJ databases">
        <authorList>
            <person name="Hwang Y.J."/>
            <person name="Hwang C.Y."/>
        </authorList>
    </citation>
    <scope>NUCLEOTIDE SEQUENCE</scope>
    <source>
        <strain evidence="18">R106</strain>
    </source>
</reference>
<keyword evidence="9 13" id="KW-0798">TonB box</keyword>
<evidence type="ECO:0000313" key="20">
    <source>
        <dbReference type="Proteomes" id="UP000278855"/>
    </source>
</evidence>
<keyword evidence="18" id="KW-0675">Receptor</keyword>
<dbReference type="InterPro" id="IPR012910">
    <property type="entry name" value="Plug_dom"/>
</dbReference>
<evidence type="ECO:0000256" key="14">
    <source>
        <dbReference type="SAM" id="SignalP"/>
    </source>
</evidence>
<dbReference type="EMBL" id="RKKB01000002">
    <property type="protein sequence ID" value="RPA33580.1"/>
    <property type="molecule type" value="Genomic_DNA"/>
</dbReference>
<keyword evidence="6 14" id="KW-0732">Signal</keyword>
<dbReference type="InterPro" id="IPR039426">
    <property type="entry name" value="TonB-dep_rcpt-like"/>
</dbReference>
<feature type="signal peptide" evidence="14">
    <location>
        <begin position="1"/>
        <end position="27"/>
    </location>
</feature>
<dbReference type="InterPro" id="IPR000531">
    <property type="entry name" value="Beta-barrel_TonB"/>
</dbReference>
<dbReference type="InterPro" id="IPR037066">
    <property type="entry name" value="Plug_dom_sf"/>
</dbReference>
<keyword evidence="5 12" id="KW-0812">Transmembrane</keyword>
<evidence type="ECO:0000256" key="4">
    <source>
        <dbReference type="ARBA" id="ARBA00022496"/>
    </source>
</evidence>
<dbReference type="PANTHER" id="PTHR32552">
    <property type="entry name" value="FERRICHROME IRON RECEPTOR-RELATED"/>
    <property type="match status" value="1"/>
</dbReference>
<evidence type="ECO:0000256" key="6">
    <source>
        <dbReference type="ARBA" id="ARBA00022729"/>
    </source>
</evidence>
<proteinExistence type="inferred from homology"/>
<evidence type="ECO:0000256" key="10">
    <source>
        <dbReference type="ARBA" id="ARBA00023136"/>
    </source>
</evidence>
<dbReference type="SUPFAM" id="SSF56935">
    <property type="entry name" value="Porins"/>
    <property type="match status" value="1"/>
</dbReference>
<keyword evidence="4" id="KW-0410">Iron transport</keyword>
<gene>
    <name evidence="18" type="ORF">EGC77_06170</name>
    <name evidence="17" type="ORF">EGC80_10155</name>
</gene>
<organism evidence="18 20">
    <name type="scientific">Shewanella psychromarinicola</name>
    <dbReference type="NCBI Taxonomy" id="2487742"/>
    <lineage>
        <taxon>Bacteria</taxon>
        <taxon>Pseudomonadati</taxon>
        <taxon>Pseudomonadota</taxon>
        <taxon>Gammaproteobacteria</taxon>
        <taxon>Alteromonadales</taxon>
        <taxon>Shewanellaceae</taxon>
        <taxon>Shewanella</taxon>
    </lineage>
</organism>
<evidence type="ECO:0000256" key="9">
    <source>
        <dbReference type="ARBA" id="ARBA00023077"/>
    </source>
</evidence>
<name>A0A3N4EH77_9GAMM</name>
<accession>A0A3N4EH77</accession>
<dbReference type="Gene3D" id="2.170.130.10">
    <property type="entry name" value="TonB-dependent receptor, plug domain"/>
    <property type="match status" value="1"/>
</dbReference>
<evidence type="ECO:0000256" key="8">
    <source>
        <dbReference type="ARBA" id="ARBA00023065"/>
    </source>
</evidence>
<dbReference type="Gene3D" id="2.40.170.20">
    <property type="entry name" value="TonB-dependent receptor, beta-barrel domain"/>
    <property type="match status" value="1"/>
</dbReference>
<dbReference type="GO" id="GO:0015344">
    <property type="term" value="F:siderophore uptake transmembrane transporter activity"/>
    <property type="evidence" value="ECO:0007669"/>
    <property type="project" value="TreeGrafter"/>
</dbReference>
<dbReference type="PANTHER" id="PTHR32552:SF68">
    <property type="entry name" value="FERRICHROME OUTER MEMBRANE TRANSPORTER_PHAGE RECEPTOR"/>
    <property type="match status" value="1"/>
</dbReference>
<evidence type="ECO:0000313" key="19">
    <source>
        <dbReference type="Proteomes" id="UP000273778"/>
    </source>
</evidence>
<dbReference type="Proteomes" id="UP000278855">
    <property type="component" value="Unassembled WGS sequence"/>
</dbReference>